<dbReference type="Gene3D" id="3.30.950.30">
    <property type="entry name" value="Schlafen, AAA domain"/>
    <property type="match status" value="1"/>
</dbReference>
<accession>A0A5M3XVJ1</accession>
<dbReference type="AlphaFoldDB" id="A0A5M3XVJ1"/>
<dbReference type="EMBL" id="BLAF01000042">
    <property type="protein sequence ID" value="GES23561.1"/>
    <property type="molecule type" value="Genomic_DNA"/>
</dbReference>
<organism evidence="2 3">
    <name type="scientific">Acrocarpospora pleiomorpha</name>
    <dbReference type="NCBI Taxonomy" id="90975"/>
    <lineage>
        <taxon>Bacteria</taxon>
        <taxon>Bacillati</taxon>
        <taxon>Actinomycetota</taxon>
        <taxon>Actinomycetes</taxon>
        <taxon>Streptosporangiales</taxon>
        <taxon>Streptosporangiaceae</taxon>
        <taxon>Acrocarpospora</taxon>
    </lineage>
</organism>
<dbReference type="InterPro" id="IPR007421">
    <property type="entry name" value="Schlafen_AlbA_2_dom"/>
</dbReference>
<dbReference type="InterPro" id="IPR038461">
    <property type="entry name" value="Schlafen_AlbA_2_dom_sf"/>
</dbReference>
<evidence type="ECO:0000313" key="3">
    <source>
        <dbReference type="Proteomes" id="UP000377595"/>
    </source>
</evidence>
<dbReference type="Pfam" id="PF04326">
    <property type="entry name" value="SLFN_AlbA_2"/>
    <property type="match status" value="1"/>
</dbReference>
<dbReference type="OrthoDB" id="3443870at2"/>
<keyword evidence="3" id="KW-1185">Reference proteome</keyword>
<proteinExistence type="predicted"/>
<feature type="domain" description="Schlafen AlbA-2" evidence="1">
    <location>
        <begin position="38"/>
        <end position="141"/>
    </location>
</feature>
<dbReference type="Proteomes" id="UP000377595">
    <property type="component" value="Unassembled WGS sequence"/>
</dbReference>
<gene>
    <name evidence="2" type="ORF">Aple_064600</name>
</gene>
<dbReference type="RefSeq" id="WP_155348440.1">
    <property type="nucleotide sequence ID" value="NZ_BAAAHM010000043.1"/>
</dbReference>
<evidence type="ECO:0000313" key="2">
    <source>
        <dbReference type="EMBL" id="GES23561.1"/>
    </source>
</evidence>
<evidence type="ECO:0000259" key="1">
    <source>
        <dbReference type="Pfam" id="PF04326"/>
    </source>
</evidence>
<name>A0A5M3XVJ1_9ACTN</name>
<reference evidence="2 3" key="1">
    <citation type="submission" date="2019-10" db="EMBL/GenBank/DDBJ databases">
        <title>Whole genome shotgun sequence of Acrocarpospora pleiomorpha NBRC 16267.</title>
        <authorList>
            <person name="Ichikawa N."/>
            <person name="Kimura A."/>
            <person name="Kitahashi Y."/>
            <person name="Komaki H."/>
            <person name="Oguchi A."/>
        </authorList>
    </citation>
    <scope>NUCLEOTIDE SEQUENCE [LARGE SCALE GENOMIC DNA]</scope>
    <source>
        <strain evidence="2 3">NBRC 16267</strain>
    </source>
</reference>
<comment type="caution">
    <text evidence="2">The sequence shown here is derived from an EMBL/GenBank/DDBJ whole genome shotgun (WGS) entry which is preliminary data.</text>
</comment>
<protein>
    <recommendedName>
        <fullName evidence="1">Schlafen AlbA-2 domain-containing protein</fullName>
    </recommendedName>
</protein>
<sequence>MRKFRSQRLEKLLGTQITADSLTWKHLLTLKDSKIREAADLDYKLMYGTQPSDRHKPGGDVAAMANTQGGLILIGADEDDDAQLTDLPGVLLSDREHTRLLSLIGDHVHPYAEFEVIPVPDPDREGMGCYVIAVHRSSRAPHGVLINEGYRWPRRLGHKTVNISEPELATRYRARFALARDQLSRSGEIEEITRNRCAVHPGSWVMVSLVPDLPGDMVVNWDTFTAFKRGFGSEDPVLLTNGWNSWERIAPGPRCLILDTGARLEYDERVEGQTAQLYADGAGVFAMHQPDLNARARLDGRGDDLPCRLGELSLMVAVLSGVRFLARYARDYAYAGGDALIRVKVGDPDPLRMELGTMGSGATVRLGQFVRHGASAERAAPLEELADDTPQLVATAAYLVGDIMRAFGHPDVLHITTDGRVAPGRWGEYAGSIRAWAERAGIETV</sequence>